<evidence type="ECO:0000259" key="2">
    <source>
        <dbReference type="Pfam" id="PF14358"/>
    </source>
</evidence>
<keyword evidence="1" id="KW-0472">Membrane</keyword>
<dbReference type="OrthoDB" id="134790at2157"/>
<feature type="transmembrane region" description="Helical" evidence="1">
    <location>
        <begin position="12"/>
        <end position="32"/>
    </location>
</feature>
<gene>
    <name evidence="3" type="ORF">Metli_0133</name>
</gene>
<proteinExistence type="predicted"/>
<evidence type="ECO:0000313" key="3">
    <source>
        <dbReference type="EMBL" id="EJG06111.1"/>
    </source>
</evidence>
<feature type="domain" description="Flavinylation-associated cytochrome" evidence="2">
    <location>
        <begin position="9"/>
        <end position="82"/>
    </location>
</feature>
<dbReference type="Pfam" id="PF14358">
    <property type="entry name" value="DUF4405"/>
    <property type="match status" value="1"/>
</dbReference>
<dbReference type="InterPro" id="IPR025517">
    <property type="entry name" value="DUF4405"/>
</dbReference>
<evidence type="ECO:0000313" key="4">
    <source>
        <dbReference type="Proteomes" id="UP000005095"/>
    </source>
</evidence>
<keyword evidence="1" id="KW-1133">Transmembrane helix</keyword>
<evidence type="ECO:0000256" key="1">
    <source>
        <dbReference type="SAM" id="Phobius"/>
    </source>
</evidence>
<dbReference type="AlphaFoldDB" id="J0RX58"/>
<dbReference type="RefSeq" id="WP_004037111.1">
    <property type="nucleotide sequence ID" value="NZ_CM001555.1"/>
</dbReference>
<dbReference type="STRING" id="28892.Metli_0133"/>
<keyword evidence="1" id="KW-0812">Transmembrane</keyword>
<reference evidence="3 4" key="1">
    <citation type="submission" date="2011-08" db="EMBL/GenBank/DDBJ databases">
        <title>The complete genome of Methanofollis liminatans DSM 4140.</title>
        <authorList>
            <consortium name="US DOE Joint Genome Institute (JGI-PGF)"/>
            <person name="Lucas S."/>
            <person name="Han J."/>
            <person name="Lapidus A."/>
            <person name="Bruce D."/>
            <person name="Goodwin L."/>
            <person name="Pitluck S."/>
            <person name="Peters L."/>
            <person name="Kyrpides N."/>
            <person name="Mavromatis K."/>
            <person name="Ivanova N."/>
            <person name="Mikhailova N."/>
            <person name="Lu M."/>
            <person name="Detter J.C."/>
            <person name="Tapia R."/>
            <person name="Han C."/>
            <person name="Land M."/>
            <person name="Hauser L."/>
            <person name="Markowitz V."/>
            <person name="Cheng J.-F."/>
            <person name="Hugenholtz P."/>
            <person name="Woyke T."/>
            <person name="Wu D."/>
            <person name="Spring S."/>
            <person name="Schuler E."/>
            <person name="Brambilla E."/>
            <person name="Klenk H.-P."/>
            <person name="Eisen J.A."/>
        </authorList>
    </citation>
    <scope>NUCLEOTIDE SEQUENCE [LARGE SCALE GENOMIC DNA]</scope>
    <source>
        <strain evidence="3 4">DSM 4140</strain>
    </source>
</reference>
<keyword evidence="4" id="KW-1185">Reference proteome</keyword>
<dbReference type="Proteomes" id="UP000005095">
    <property type="component" value="Chromosome"/>
</dbReference>
<name>J0RX58_9EURY</name>
<protein>
    <recommendedName>
        <fullName evidence="2">Flavinylation-associated cytochrome domain-containing protein</fullName>
    </recommendedName>
</protein>
<dbReference type="HOGENOM" id="CLU_173765_0_0_2"/>
<feature type="transmembrane region" description="Helical" evidence="1">
    <location>
        <begin position="63"/>
        <end position="81"/>
    </location>
</feature>
<sequence>MQKRQVNAIVDLAMLVAFVIVALSSIVLLFFLPSAGGGWVHASTGVANLKVFLGVTRGQWVDLHNITGIVFIVLMAVHTLLHIPYFRDIRRCLLPGKNDRCENE</sequence>
<organism evidence="3 4">
    <name type="scientific">Methanofollis liminatans DSM 4140</name>
    <dbReference type="NCBI Taxonomy" id="28892"/>
    <lineage>
        <taxon>Archaea</taxon>
        <taxon>Methanobacteriati</taxon>
        <taxon>Methanobacteriota</taxon>
        <taxon>Stenosarchaea group</taxon>
        <taxon>Methanomicrobia</taxon>
        <taxon>Methanomicrobiales</taxon>
        <taxon>Methanomicrobiaceae</taxon>
        <taxon>Methanofollis</taxon>
    </lineage>
</organism>
<dbReference type="EMBL" id="CM001555">
    <property type="protein sequence ID" value="EJG06111.1"/>
    <property type="molecule type" value="Genomic_DNA"/>
</dbReference>
<accession>J0RX58</accession>